<evidence type="ECO:0000313" key="2">
    <source>
        <dbReference type="EMBL" id="KAB1081219.1"/>
    </source>
</evidence>
<proteinExistence type="predicted"/>
<dbReference type="SUPFAM" id="SSF51735">
    <property type="entry name" value="NAD(P)-binding Rossmann-fold domains"/>
    <property type="match status" value="1"/>
</dbReference>
<dbReference type="PANTHER" id="PTHR43000">
    <property type="entry name" value="DTDP-D-GLUCOSE 4,6-DEHYDRATASE-RELATED"/>
    <property type="match status" value="1"/>
</dbReference>
<dbReference type="Gene3D" id="3.90.25.10">
    <property type="entry name" value="UDP-galactose 4-epimerase, domain 1"/>
    <property type="match status" value="1"/>
</dbReference>
<reference evidence="2 3" key="1">
    <citation type="submission" date="2019-09" db="EMBL/GenBank/DDBJ databases">
        <title>YIM 48816 draft genome.</title>
        <authorList>
            <person name="Jiang L."/>
        </authorList>
    </citation>
    <scope>NUCLEOTIDE SEQUENCE [LARGE SCALE GENOMIC DNA]</scope>
    <source>
        <strain evidence="2 3">YIM 48816</strain>
    </source>
</reference>
<dbReference type="Pfam" id="PF16363">
    <property type="entry name" value="GDP_Man_Dehyd"/>
    <property type="match status" value="1"/>
</dbReference>
<feature type="domain" description="NAD(P)-binding" evidence="1">
    <location>
        <begin position="6"/>
        <end position="319"/>
    </location>
</feature>
<dbReference type="EMBL" id="VZZK01000002">
    <property type="protein sequence ID" value="KAB1081219.1"/>
    <property type="molecule type" value="Genomic_DNA"/>
</dbReference>
<dbReference type="RefSeq" id="WP_150996935.1">
    <property type="nucleotide sequence ID" value="NZ_BPQY01000234.1"/>
</dbReference>
<protein>
    <submittedName>
        <fullName evidence="2">NAD-dependent epimerase/dehydratase family protein</fullName>
    </submittedName>
</protein>
<organism evidence="2 3">
    <name type="scientific">Methylobacterium soli</name>
    <dbReference type="NCBI Taxonomy" id="553447"/>
    <lineage>
        <taxon>Bacteria</taxon>
        <taxon>Pseudomonadati</taxon>
        <taxon>Pseudomonadota</taxon>
        <taxon>Alphaproteobacteria</taxon>
        <taxon>Hyphomicrobiales</taxon>
        <taxon>Methylobacteriaceae</taxon>
        <taxon>Methylobacterium</taxon>
    </lineage>
</organism>
<comment type="caution">
    <text evidence="2">The sequence shown here is derived from an EMBL/GenBank/DDBJ whole genome shotgun (WGS) entry which is preliminary data.</text>
</comment>
<dbReference type="InterPro" id="IPR016040">
    <property type="entry name" value="NAD(P)-bd_dom"/>
</dbReference>
<name>A0A6L3T322_9HYPH</name>
<gene>
    <name evidence="2" type="ORF">F6X53_02620</name>
</gene>
<sequence>MTERILITGAGGFVGGHLVRALTARGGDIRIVAGRHGAAPGSPGMQGPADSDPFGGCETLDLDITDAAQVRAAIRSVRPSAVVHLAAVAALHEARLDPERTFRINLSGTLNLAAAVMQEAPDARFLFVSTSEIYGGTFKTRSDALDETALLDPTNPYAASKAAADLLIGQMARDGLRSVRLRPFNHTGPGQSTAFVVPAFAAQVARIEAGLQAPVLQVGNLDALRDFLDVRDVVDAYVRAIFVPDLAGGQILNIASGVPRRIGDALDGLRTLARREIRIEPDPARMRPNDTPLAIGDAARARAVLGWAPGIPWETTLADTLAFWRETVTRALAR</sequence>
<accession>A0A6L3T322</accession>
<dbReference type="Proteomes" id="UP000474159">
    <property type="component" value="Unassembled WGS sequence"/>
</dbReference>
<dbReference type="InterPro" id="IPR036291">
    <property type="entry name" value="NAD(P)-bd_dom_sf"/>
</dbReference>
<dbReference type="AlphaFoldDB" id="A0A6L3T322"/>
<dbReference type="OrthoDB" id="5295702at2"/>
<evidence type="ECO:0000313" key="3">
    <source>
        <dbReference type="Proteomes" id="UP000474159"/>
    </source>
</evidence>
<evidence type="ECO:0000259" key="1">
    <source>
        <dbReference type="Pfam" id="PF16363"/>
    </source>
</evidence>
<dbReference type="Gene3D" id="3.40.50.720">
    <property type="entry name" value="NAD(P)-binding Rossmann-like Domain"/>
    <property type="match status" value="1"/>
</dbReference>
<keyword evidence="3" id="KW-1185">Reference proteome</keyword>